<organism evidence="10 11">
    <name type="scientific">Porites evermanni</name>
    <dbReference type="NCBI Taxonomy" id="104178"/>
    <lineage>
        <taxon>Eukaryota</taxon>
        <taxon>Metazoa</taxon>
        <taxon>Cnidaria</taxon>
        <taxon>Anthozoa</taxon>
        <taxon>Hexacorallia</taxon>
        <taxon>Scleractinia</taxon>
        <taxon>Fungiina</taxon>
        <taxon>Poritidae</taxon>
        <taxon>Porites</taxon>
    </lineage>
</organism>
<proteinExistence type="inferred from homology"/>
<sequence length="704" mass="80682">MDFRMTSQQIVDKENHGVPVNVENKEPQRVVSILKSSQKINCPSEKKLTKVSFKNSPVHHTIAPYSTDLPHVWQEIRKLDEEENWTERTQILTKEDHKLYLEVAKEWLEELIADLPCYRQKVTDMATALDDLPEIVHPEIPSIGDVNAEGADNINDLDTELMADFSKLQIDPGDCPRTFSPIGSERTSPEQDNLTDSNEDIDKLLVHDEATENAVLMDDVLHTGNERTDNLLKEITREEHPYKSAELFKVNPADLENEFQDHRTLEDLSSSEKTAEVEDMFKLDAENQKEEDDQFGDDAFKPASEAMWELDYLEQCGTNNTNFKESALARQSLYVKFDPLIKGASPQSPMKNKVGVRDVLPPKPPSMGDNLLLMDSPAPNLKSSGAVSRRAYTDPSTAQNAESPCGVDKLLNFSPSKLSEVMRTEPERREEQIVEEAYIVDNRSTTEASNIEVNEEEPRREKALFYTKEDFDEAVRRETEAQRKQALFCSKEEFDEAVKKETSALRQQMKEESAIRDMESKELTERNDQLKRETGEMRVVMQEYEKTIADMIEKNQKSQDHYHQSTSEVAKERDQLQADLTAVETAFSDLHRRYEKLKGVVENFKKNEEILKKATTDYQEKLKKSEEKYRLLKKHAEEKIESANIEITRVRKSNESEIAVMKAALKKEQTKTASLEKSLQQKVSENAELTAICDELINKMGGHR</sequence>
<evidence type="ECO:0000259" key="9">
    <source>
        <dbReference type="Pfam" id="PF05010"/>
    </source>
</evidence>
<protein>
    <recommendedName>
        <fullName evidence="9">Transforming acidic coiled-coil-containing protein C-terminal domain-containing protein</fullName>
    </recommendedName>
</protein>
<evidence type="ECO:0000256" key="5">
    <source>
        <dbReference type="ARBA" id="ARBA00023054"/>
    </source>
</evidence>
<comment type="caution">
    <text evidence="10">The sequence shown here is derived from an EMBL/GenBank/DDBJ whole genome shotgun (WGS) entry which is preliminary data.</text>
</comment>
<dbReference type="InterPro" id="IPR057663">
    <property type="entry name" value="TACC3_Aurora-A_bind"/>
</dbReference>
<evidence type="ECO:0000256" key="6">
    <source>
        <dbReference type="ARBA" id="ARBA00023212"/>
    </source>
</evidence>
<comment type="similarity">
    <text evidence="2">Belongs to the TACC family.</text>
</comment>
<gene>
    <name evidence="10" type="ORF">PEVE_00029849</name>
</gene>
<dbReference type="InterPro" id="IPR007707">
    <property type="entry name" value="TACC_C"/>
</dbReference>
<keyword evidence="11" id="KW-1185">Reference proteome</keyword>
<evidence type="ECO:0000256" key="7">
    <source>
        <dbReference type="SAM" id="Coils"/>
    </source>
</evidence>
<accession>A0ABN8LLQ5</accession>
<keyword evidence="3" id="KW-0963">Cytoplasm</keyword>
<keyword evidence="6" id="KW-0206">Cytoskeleton</keyword>
<dbReference type="InterPro" id="IPR039915">
    <property type="entry name" value="TACC"/>
</dbReference>
<dbReference type="PANTHER" id="PTHR13924">
    <property type="entry name" value="TRANSFORMING ACIDIC COILED-COIL CONTAINING PROTEIN 1/2"/>
    <property type="match status" value="1"/>
</dbReference>
<evidence type="ECO:0000313" key="10">
    <source>
        <dbReference type="EMBL" id="CAH3016465.1"/>
    </source>
</evidence>
<dbReference type="Pfam" id="PF05010">
    <property type="entry name" value="TACC_C"/>
    <property type="match status" value="1"/>
</dbReference>
<evidence type="ECO:0000256" key="8">
    <source>
        <dbReference type="SAM" id="MobiDB-lite"/>
    </source>
</evidence>
<evidence type="ECO:0000256" key="2">
    <source>
        <dbReference type="ARBA" id="ARBA00009423"/>
    </source>
</evidence>
<reference evidence="10 11" key="1">
    <citation type="submission" date="2022-05" db="EMBL/GenBank/DDBJ databases">
        <authorList>
            <consortium name="Genoscope - CEA"/>
            <person name="William W."/>
        </authorList>
    </citation>
    <scope>NUCLEOTIDE SEQUENCE [LARGE SCALE GENOMIC DNA]</scope>
</reference>
<name>A0ABN8LLQ5_9CNID</name>
<evidence type="ECO:0000313" key="11">
    <source>
        <dbReference type="Proteomes" id="UP001159427"/>
    </source>
</evidence>
<dbReference type="Pfam" id="PF25777">
    <property type="entry name" value="Aurora-A_bind_TACC3"/>
    <property type="match status" value="1"/>
</dbReference>
<dbReference type="Proteomes" id="UP001159427">
    <property type="component" value="Unassembled WGS sequence"/>
</dbReference>
<dbReference type="Gene3D" id="1.20.5.1700">
    <property type="match status" value="1"/>
</dbReference>
<feature type="region of interest" description="Disordered" evidence="8">
    <location>
        <begin position="174"/>
        <end position="196"/>
    </location>
</feature>
<keyword evidence="5 7" id="KW-0175">Coiled coil</keyword>
<dbReference type="EMBL" id="CALNXI010000042">
    <property type="protein sequence ID" value="CAH3016465.1"/>
    <property type="molecule type" value="Genomic_DNA"/>
</dbReference>
<evidence type="ECO:0000256" key="3">
    <source>
        <dbReference type="ARBA" id="ARBA00022490"/>
    </source>
</evidence>
<dbReference type="PANTHER" id="PTHR13924:SF10">
    <property type="entry name" value="TRANSFORMING ACIDIC COILED-COIL PROTEIN, ISOFORM K"/>
    <property type="match status" value="1"/>
</dbReference>
<feature type="domain" description="Transforming acidic coiled-coil-containing protein C-terminal" evidence="9">
    <location>
        <begin position="500"/>
        <end position="697"/>
    </location>
</feature>
<keyword evidence="4" id="KW-0597">Phosphoprotein</keyword>
<feature type="coiled-coil region" evidence="7">
    <location>
        <begin position="626"/>
        <end position="653"/>
    </location>
</feature>
<evidence type="ECO:0000256" key="1">
    <source>
        <dbReference type="ARBA" id="ARBA00004245"/>
    </source>
</evidence>
<comment type="subcellular location">
    <subcellularLocation>
        <location evidence="1">Cytoplasm</location>
        <location evidence="1">Cytoskeleton</location>
    </subcellularLocation>
</comment>
<evidence type="ECO:0000256" key="4">
    <source>
        <dbReference type="ARBA" id="ARBA00022553"/>
    </source>
</evidence>